<dbReference type="SUPFAM" id="SSF56349">
    <property type="entry name" value="DNA breaking-rejoining enzymes"/>
    <property type="match status" value="1"/>
</dbReference>
<accession>K6ZR58</accession>
<dbReference type="InterPro" id="IPR013762">
    <property type="entry name" value="Integrase-like_cat_sf"/>
</dbReference>
<name>K6ZR58_9ALTE</name>
<sequence length="465" mass="54255">MKFREVNYAYPLHHVTVKQRVKLRSGKLDEYIILYIKPIGSETPIVFKELFNYFKKDGSKSTSWQRQVARSVGLFYDYCIVKAPVYRNDNDVADVIRGFVERSLSGDSELGWTPSSVAVVKRNLARIIEFSKLTNEALCDELMPNDGKTRMKYFYRAYHVKEHVLLSHITDVKKVSASIQSQSNDHIYQFNRTPNTRRIETFPEDLIEPLFKYGFKTSRGEDLGTKMITALMLFGGLRNSEPFHLWFNDFSIYPSTGTLGIFLHHPEESSCNIPPQKKMMRKEYLMHRGLKPRNDKATSKSYHAGWKDLAVDNDHRTEIRLIHTEIETHFVGWWSEYMHLREECMKSYKEKHGSEHPFFFVKLGDKKDLGAPLSMKAYIDALKRAFTRLRKRGYSVEWGYEDGVGPHPMRHWFITKLEENDVENKIIQGLANHRNILSQEIYKGATAKQIDESLSKISKNYTINL</sequence>
<dbReference type="EMBL" id="BAER01000015">
    <property type="protein sequence ID" value="GAC31323.1"/>
    <property type="molecule type" value="Genomic_DNA"/>
</dbReference>
<dbReference type="CDD" id="cd00397">
    <property type="entry name" value="DNA_BRE_C"/>
    <property type="match status" value="1"/>
</dbReference>
<reference evidence="3" key="1">
    <citation type="journal article" date="2014" name="Environ. Microbiol.">
        <title>Comparative genomics of the marine bacterial genus Glaciecola reveals the high degree of genomic diversity and genomic characteristic for cold adaptation.</title>
        <authorList>
            <person name="Qin Q.L."/>
            <person name="Xie B.B."/>
            <person name="Yu Y."/>
            <person name="Shu Y.L."/>
            <person name="Rong J.C."/>
            <person name="Zhang Y.J."/>
            <person name="Zhao D.L."/>
            <person name="Chen X.L."/>
            <person name="Zhang X.Y."/>
            <person name="Chen B."/>
            <person name="Zhou B.C."/>
            <person name="Zhang Y.Z."/>
        </authorList>
    </citation>
    <scope>NUCLEOTIDE SEQUENCE [LARGE SCALE GENOMIC DNA]</scope>
    <source>
        <strain evidence="3">LMG 21857</strain>
    </source>
</reference>
<dbReference type="RefSeq" id="WP_007103129.1">
    <property type="nucleotide sequence ID" value="NZ_BAER01000015.1"/>
</dbReference>
<dbReference type="AlphaFoldDB" id="K6ZR58"/>
<dbReference type="OrthoDB" id="9795573at2"/>
<dbReference type="Proteomes" id="UP000006322">
    <property type="component" value="Unassembled WGS sequence"/>
</dbReference>
<keyword evidence="3" id="KW-1185">Reference proteome</keyword>
<protein>
    <recommendedName>
        <fullName evidence="4">Tyr recombinase domain-containing protein</fullName>
    </recommendedName>
</protein>
<dbReference type="GO" id="GO:0006310">
    <property type="term" value="P:DNA recombination"/>
    <property type="evidence" value="ECO:0007669"/>
    <property type="project" value="UniProtKB-KW"/>
</dbReference>
<dbReference type="STRING" id="1129793.GPLA_0404"/>
<gene>
    <name evidence="2" type="ORF">GPLA_0404</name>
</gene>
<dbReference type="Gene3D" id="1.10.443.10">
    <property type="entry name" value="Intergrase catalytic core"/>
    <property type="match status" value="1"/>
</dbReference>
<evidence type="ECO:0000313" key="2">
    <source>
        <dbReference type="EMBL" id="GAC31323.1"/>
    </source>
</evidence>
<dbReference type="GO" id="GO:0015074">
    <property type="term" value="P:DNA integration"/>
    <property type="evidence" value="ECO:0007669"/>
    <property type="project" value="InterPro"/>
</dbReference>
<comment type="caution">
    <text evidence="2">The sequence shown here is derived from an EMBL/GenBank/DDBJ whole genome shotgun (WGS) entry which is preliminary data.</text>
</comment>
<evidence type="ECO:0000256" key="1">
    <source>
        <dbReference type="ARBA" id="ARBA00023172"/>
    </source>
</evidence>
<dbReference type="GO" id="GO:0003677">
    <property type="term" value="F:DNA binding"/>
    <property type="evidence" value="ECO:0007669"/>
    <property type="project" value="InterPro"/>
</dbReference>
<dbReference type="InterPro" id="IPR011010">
    <property type="entry name" value="DNA_brk_join_enz"/>
</dbReference>
<evidence type="ECO:0000313" key="3">
    <source>
        <dbReference type="Proteomes" id="UP000006322"/>
    </source>
</evidence>
<keyword evidence="1" id="KW-0233">DNA recombination</keyword>
<proteinExistence type="predicted"/>
<organism evidence="2 3">
    <name type="scientific">Paraglaciecola polaris LMG 21857</name>
    <dbReference type="NCBI Taxonomy" id="1129793"/>
    <lineage>
        <taxon>Bacteria</taxon>
        <taxon>Pseudomonadati</taxon>
        <taxon>Pseudomonadota</taxon>
        <taxon>Gammaproteobacteria</taxon>
        <taxon>Alteromonadales</taxon>
        <taxon>Alteromonadaceae</taxon>
        <taxon>Paraglaciecola</taxon>
    </lineage>
</organism>
<evidence type="ECO:0008006" key="4">
    <source>
        <dbReference type="Google" id="ProtNLM"/>
    </source>
</evidence>